<dbReference type="OrthoDB" id="3269232at2759"/>
<gene>
    <name evidence="1" type="ORF">PAXRUDRAFT_63921</name>
</gene>
<feature type="non-terminal residue" evidence="1">
    <location>
        <position position="87"/>
    </location>
</feature>
<feature type="non-terminal residue" evidence="1">
    <location>
        <position position="1"/>
    </location>
</feature>
<sequence>EPRNAKEVVYQTALHESEAHKAQYKSALLGMQLIVMLQGIFCEQLSGQLAAQEDKQKKKKRGQLNGDGLPRLLTSKAFHNLVIENEE</sequence>
<organism evidence="1 2">
    <name type="scientific">Paxillus rubicundulus Ve08.2h10</name>
    <dbReference type="NCBI Taxonomy" id="930991"/>
    <lineage>
        <taxon>Eukaryota</taxon>
        <taxon>Fungi</taxon>
        <taxon>Dikarya</taxon>
        <taxon>Basidiomycota</taxon>
        <taxon>Agaricomycotina</taxon>
        <taxon>Agaricomycetes</taxon>
        <taxon>Agaricomycetidae</taxon>
        <taxon>Boletales</taxon>
        <taxon>Paxilineae</taxon>
        <taxon>Paxillaceae</taxon>
        <taxon>Paxillus</taxon>
    </lineage>
</organism>
<reference evidence="2" key="2">
    <citation type="submission" date="2015-01" db="EMBL/GenBank/DDBJ databases">
        <title>Evolutionary Origins and Diversification of the Mycorrhizal Mutualists.</title>
        <authorList>
            <consortium name="DOE Joint Genome Institute"/>
            <consortium name="Mycorrhizal Genomics Consortium"/>
            <person name="Kohler A."/>
            <person name="Kuo A."/>
            <person name="Nagy L.G."/>
            <person name="Floudas D."/>
            <person name="Copeland A."/>
            <person name="Barry K.W."/>
            <person name="Cichocki N."/>
            <person name="Veneault-Fourrey C."/>
            <person name="LaButti K."/>
            <person name="Lindquist E.A."/>
            <person name="Lipzen A."/>
            <person name="Lundell T."/>
            <person name="Morin E."/>
            <person name="Murat C."/>
            <person name="Riley R."/>
            <person name="Ohm R."/>
            <person name="Sun H."/>
            <person name="Tunlid A."/>
            <person name="Henrissat B."/>
            <person name="Grigoriev I.V."/>
            <person name="Hibbett D.S."/>
            <person name="Martin F."/>
        </authorList>
    </citation>
    <scope>NUCLEOTIDE SEQUENCE [LARGE SCALE GENOMIC DNA]</scope>
    <source>
        <strain evidence="2">Ve08.2h10</strain>
    </source>
</reference>
<dbReference type="EMBL" id="KN827192">
    <property type="protein sequence ID" value="KIK77001.1"/>
    <property type="molecule type" value="Genomic_DNA"/>
</dbReference>
<evidence type="ECO:0000313" key="1">
    <source>
        <dbReference type="EMBL" id="KIK77001.1"/>
    </source>
</evidence>
<accession>A0A0D0D0E8</accession>
<proteinExistence type="predicted"/>
<protein>
    <submittedName>
        <fullName evidence="1">Uncharacterized protein</fullName>
    </submittedName>
</protein>
<name>A0A0D0D0E8_9AGAM</name>
<dbReference type="AlphaFoldDB" id="A0A0D0D0E8"/>
<keyword evidence="2" id="KW-1185">Reference proteome</keyword>
<dbReference type="HOGENOM" id="CLU_166268_0_0_1"/>
<dbReference type="Proteomes" id="UP000054538">
    <property type="component" value="Unassembled WGS sequence"/>
</dbReference>
<evidence type="ECO:0000313" key="2">
    <source>
        <dbReference type="Proteomes" id="UP000054538"/>
    </source>
</evidence>
<dbReference type="InParanoid" id="A0A0D0D0E8"/>
<reference evidence="1 2" key="1">
    <citation type="submission" date="2014-04" db="EMBL/GenBank/DDBJ databases">
        <authorList>
            <consortium name="DOE Joint Genome Institute"/>
            <person name="Kuo A."/>
            <person name="Kohler A."/>
            <person name="Jargeat P."/>
            <person name="Nagy L.G."/>
            <person name="Floudas D."/>
            <person name="Copeland A."/>
            <person name="Barry K.W."/>
            <person name="Cichocki N."/>
            <person name="Veneault-Fourrey C."/>
            <person name="LaButti K."/>
            <person name="Lindquist E.A."/>
            <person name="Lipzen A."/>
            <person name="Lundell T."/>
            <person name="Morin E."/>
            <person name="Murat C."/>
            <person name="Sun H."/>
            <person name="Tunlid A."/>
            <person name="Henrissat B."/>
            <person name="Grigoriev I.V."/>
            <person name="Hibbett D.S."/>
            <person name="Martin F."/>
            <person name="Nordberg H.P."/>
            <person name="Cantor M.N."/>
            <person name="Hua S.X."/>
        </authorList>
    </citation>
    <scope>NUCLEOTIDE SEQUENCE [LARGE SCALE GENOMIC DNA]</scope>
    <source>
        <strain evidence="1 2">Ve08.2h10</strain>
    </source>
</reference>